<keyword evidence="1" id="KW-0472">Membrane</keyword>
<dbReference type="InterPro" id="IPR011990">
    <property type="entry name" value="TPR-like_helical_dom_sf"/>
</dbReference>
<dbReference type="AlphaFoldDB" id="A0A7C4GK80"/>
<keyword evidence="1" id="KW-1133">Transmembrane helix</keyword>
<proteinExistence type="predicted"/>
<protein>
    <submittedName>
        <fullName evidence="2">Tetratricopeptide repeat protein</fullName>
    </submittedName>
</protein>
<feature type="transmembrane region" description="Helical" evidence="1">
    <location>
        <begin position="20"/>
        <end position="38"/>
    </location>
</feature>
<dbReference type="SUPFAM" id="SSF48452">
    <property type="entry name" value="TPR-like"/>
    <property type="match status" value="1"/>
</dbReference>
<comment type="caution">
    <text evidence="2">The sequence shown here is derived from an EMBL/GenBank/DDBJ whole genome shotgun (WGS) entry which is preliminary data.</text>
</comment>
<name>A0A7C4GK80_9BACT</name>
<keyword evidence="1" id="KW-0812">Transmembrane</keyword>
<dbReference type="Gene3D" id="1.25.40.10">
    <property type="entry name" value="Tetratricopeptide repeat domain"/>
    <property type="match status" value="1"/>
</dbReference>
<evidence type="ECO:0000313" key="2">
    <source>
        <dbReference type="EMBL" id="HGU40829.1"/>
    </source>
</evidence>
<evidence type="ECO:0000256" key="1">
    <source>
        <dbReference type="SAM" id="Phobius"/>
    </source>
</evidence>
<gene>
    <name evidence="2" type="ORF">ENT77_06490</name>
</gene>
<organism evidence="2">
    <name type="scientific">Fervidobacterium thailandense</name>
    <dbReference type="NCBI Taxonomy" id="1008305"/>
    <lineage>
        <taxon>Bacteria</taxon>
        <taxon>Thermotogati</taxon>
        <taxon>Thermotogota</taxon>
        <taxon>Thermotogae</taxon>
        <taxon>Thermotogales</taxon>
        <taxon>Fervidobacteriaceae</taxon>
        <taxon>Fervidobacterium</taxon>
    </lineage>
</organism>
<sequence length="189" mass="22032">MRKISREEFFSKKISASLCYFFLILVTLFSVLFVIMYLHDTILVRRVKHYGKLLKAYELYVTGDKSFESFVKENNLKEVSWLLSKFNLLTVRKSLDEAKIAFEKGNFADVISALGSMKDAESPWDDEIFYLLGSAYAKVGQVEQAKFYLSYFLRSFESSIYRKNALFLLSTLSEGEEKKKIEEILKKLQ</sequence>
<dbReference type="EMBL" id="DSZY01000029">
    <property type="protein sequence ID" value="HGU40829.1"/>
    <property type="molecule type" value="Genomic_DNA"/>
</dbReference>
<reference evidence="2" key="1">
    <citation type="journal article" date="2020" name="mSystems">
        <title>Genome- and Community-Level Interaction Insights into Carbon Utilization and Element Cycling Functions of Hydrothermarchaeota in Hydrothermal Sediment.</title>
        <authorList>
            <person name="Zhou Z."/>
            <person name="Liu Y."/>
            <person name="Xu W."/>
            <person name="Pan J."/>
            <person name="Luo Z.H."/>
            <person name="Li M."/>
        </authorList>
    </citation>
    <scope>NUCLEOTIDE SEQUENCE [LARGE SCALE GENOMIC DNA]</scope>
    <source>
        <strain evidence="2">SpSt-609</strain>
    </source>
</reference>
<accession>A0A7C4GK80</accession>